<dbReference type="STRING" id="538381.GCA_001696535_03043"/>
<protein>
    <submittedName>
        <fullName evidence="1">Uncharacterized membrane-anchored protein</fullName>
    </submittedName>
</protein>
<dbReference type="AlphaFoldDB" id="A0A285T580"/>
<sequence length="184" mass="19672">MKTLLASPWARWGLAGLLQLTLIGLPLADRLQVHWFGQEVTLALRPVDPRDLLRGDYVILNPEIQFVDTSVGVPAGLVGGDAVWVVVEPDGDGISRAAALLSTPPTDGRIALKGHVGSTSTSSDTTLRIDYGLDAFFVPEGQGLEIERLPRDRVRLVVAVSADGRSAPLRLVADGEVLLKDSAF</sequence>
<keyword evidence="2" id="KW-1185">Reference proteome</keyword>
<reference evidence="1 2" key="1">
    <citation type="submission" date="2017-08" db="EMBL/GenBank/DDBJ databases">
        <authorList>
            <person name="de Groot N.N."/>
        </authorList>
    </citation>
    <scope>NUCLEOTIDE SEQUENCE [LARGE SCALE GENOMIC DNA]</scope>
    <source>
        <strain evidence="1 2">USBA 352</strain>
    </source>
</reference>
<accession>A0A285T580</accession>
<dbReference type="EMBL" id="OBML01000008">
    <property type="protein sequence ID" value="SOC15944.1"/>
    <property type="molecule type" value="Genomic_DNA"/>
</dbReference>
<dbReference type="OrthoDB" id="4868247at2"/>
<proteinExistence type="predicted"/>
<dbReference type="Pfam" id="PF14345">
    <property type="entry name" value="GDYXXLXY"/>
    <property type="match status" value="1"/>
</dbReference>
<dbReference type="RefSeq" id="WP_097175585.1">
    <property type="nucleotide sequence ID" value="NZ_OBML01000008.1"/>
</dbReference>
<evidence type="ECO:0000313" key="2">
    <source>
        <dbReference type="Proteomes" id="UP000219331"/>
    </source>
</evidence>
<name>A0A285T580_9HYPH</name>
<dbReference type="InterPro" id="IPR025833">
    <property type="entry name" value="GDYXXLXY"/>
</dbReference>
<gene>
    <name evidence="1" type="ORF">SAMN05421512_108197</name>
</gene>
<organism evidence="1 2">
    <name type="scientific">Stappia indica</name>
    <dbReference type="NCBI Taxonomy" id="538381"/>
    <lineage>
        <taxon>Bacteria</taxon>
        <taxon>Pseudomonadati</taxon>
        <taxon>Pseudomonadota</taxon>
        <taxon>Alphaproteobacteria</taxon>
        <taxon>Hyphomicrobiales</taxon>
        <taxon>Stappiaceae</taxon>
        <taxon>Stappia</taxon>
    </lineage>
</organism>
<evidence type="ECO:0000313" key="1">
    <source>
        <dbReference type="EMBL" id="SOC15944.1"/>
    </source>
</evidence>
<dbReference type="Proteomes" id="UP000219331">
    <property type="component" value="Unassembled WGS sequence"/>
</dbReference>